<evidence type="ECO:0000259" key="4">
    <source>
        <dbReference type="PROSITE" id="PS50995"/>
    </source>
</evidence>
<keyword evidence="3" id="KW-0804">Transcription</keyword>
<dbReference type="InterPro" id="IPR036390">
    <property type="entry name" value="WH_DNA-bd_sf"/>
</dbReference>
<dbReference type="SUPFAM" id="SSF46785">
    <property type="entry name" value="Winged helix' DNA-binding domain"/>
    <property type="match status" value="1"/>
</dbReference>
<dbReference type="InterPro" id="IPR000835">
    <property type="entry name" value="HTH_MarR-typ"/>
</dbReference>
<keyword evidence="1" id="KW-0805">Transcription regulation</keyword>
<dbReference type="Proteomes" id="UP000680706">
    <property type="component" value="Chromosome"/>
</dbReference>
<dbReference type="SMART" id="SM00347">
    <property type="entry name" value="HTH_MARR"/>
    <property type="match status" value="1"/>
</dbReference>
<keyword evidence="6" id="KW-1185">Reference proteome</keyword>
<accession>A0ABX8APT6</accession>
<dbReference type="EMBL" id="CP074126">
    <property type="protein sequence ID" value="QUS57119.1"/>
    <property type="molecule type" value="Genomic_DNA"/>
</dbReference>
<dbReference type="RefSeq" id="WP_075701123.1">
    <property type="nucleotide sequence ID" value="NZ_CP074126.1"/>
</dbReference>
<dbReference type="Pfam" id="PF01047">
    <property type="entry name" value="MarR"/>
    <property type="match status" value="1"/>
</dbReference>
<name>A0ABX8APT6_9HYPH</name>
<dbReference type="PANTHER" id="PTHR42756:SF1">
    <property type="entry name" value="TRANSCRIPTIONAL REPRESSOR OF EMRAB OPERON"/>
    <property type="match status" value="1"/>
</dbReference>
<evidence type="ECO:0000256" key="1">
    <source>
        <dbReference type="ARBA" id="ARBA00023015"/>
    </source>
</evidence>
<evidence type="ECO:0000313" key="6">
    <source>
        <dbReference type="Proteomes" id="UP000680706"/>
    </source>
</evidence>
<reference evidence="5 6" key="1">
    <citation type="journal article" date="2021" name="Angew. Chem. Int. Ed. Engl.">
        <title>A novel family of nonribosomal peptides modulate collective behavior in Pseudovibrio bacteria isolated from marine sponges.</title>
        <authorList>
            <person name="Ioca L.P."/>
            <person name="Dai Y."/>
            <person name="Kunakom S."/>
            <person name="Diaz-Espinosa J."/>
            <person name="Krunic A."/>
            <person name="Crnkovic C.M."/>
            <person name="Orjala J."/>
            <person name="Sanchez L.M."/>
            <person name="Ferreira A.G."/>
            <person name="Berlinck R.G.S."/>
            <person name="Eustaquio A.S."/>
        </authorList>
    </citation>
    <scope>NUCLEOTIDE SEQUENCE [LARGE SCALE GENOMIC DNA]</scope>
    <source>
        <strain evidence="5 6">Ab134</strain>
    </source>
</reference>
<proteinExistence type="predicted"/>
<evidence type="ECO:0000256" key="2">
    <source>
        <dbReference type="ARBA" id="ARBA00023125"/>
    </source>
</evidence>
<sequence>MKSIKSPSADKEKRLSFLVQILARDIDAKMKAKLKERQTDVKLFQSLTLLSQRDGINQRTLAKKLQLPDYITSRKVNALVKAEYVRRDLDPTNRRAHVLYLTNAGKARLLELNEAAKGIDCLYLNALANEDKEILMELLIKISEK</sequence>
<keyword evidence="2" id="KW-0238">DNA-binding</keyword>
<dbReference type="PANTHER" id="PTHR42756">
    <property type="entry name" value="TRANSCRIPTIONAL REGULATOR, MARR"/>
    <property type="match status" value="1"/>
</dbReference>
<feature type="domain" description="HTH marR-type" evidence="4">
    <location>
        <begin position="12"/>
        <end position="144"/>
    </location>
</feature>
<dbReference type="InterPro" id="IPR036388">
    <property type="entry name" value="WH-like_DNA-bd_sf"/>
</dbReference>
<dbReference type="PROSITE" id="PS50995">
    <property type="entry name" value="HTH_MARR_2"/>
    <property type="match status" value="1"/>
</dbReference>
<evidence type="ECO:0000313" key="5">
    <source>
        <dbReference type="EMBL" id="QUS57119.1"/>
    </source>
</evidence>
<protein>
    <submittedName>
        <fullName evidence="5">MarR family transcriptional regulator</fullName>
    </submittedName>
</protein>
<organism evidence="5 6">
    <name type="scientific">Pseudovibrio brasiliensis</name>
    <dbReference type="NCBI Taxonomy" id="1898042"/>
    <lineage>
        <taxon>Bacteria</taxon>
        <taxon>Pseudomonadati</taxon>
        <taxon>Pseudomonadota</taxon>
        <taxon>Alphaproteobacteria</taxon>
        <taxon>Hyphomicrobiales</taxon>
        <taxon>Stappiaceae</taxon>
        <taxon>Pseudovibrio</taxon>
    </lineage>
</organism>
<dbReference type="Gene3D" id="1.10.10.10">
    <property type="entry name" value="Winged helix-like DNA-binding domain superfamily/Winged helix DNA-binding domain"/>
    <property type="match status" value="1"/>
</dbReference>
<gene>
    <name evidence="5" type="ORF">KGB56_06930</name>
</gene>
<evidence type="ECO:0000256" key="3">
    <source>
        <dbReference type="ARBA" id="ARBA00023163"/>
    </source>
</evidence>